<feature type="domain" description="HTH cro/C1-type" evidence="1">
    <location>
        <begin position="17"/>
        <end position="72"/>
    </location>
</feature>
<organism evidence="2 3">
    <name type="scientific">Candidatus Mediterraneibacter tabaqchaliae</name>
    <dbReference type="NCBI Taxonomy" id="2838689"/>
    <lineage>
        <taxon>Bacteria</taxon>
        <taxon>Bacillati</taxon>
        <taxon>Bacillota</taxon>
        <taxon>Clostridia</taxon>
        <taxon>Lachnospirales</taxon>
        <taxon>Lachnospiraceae</taxon>
        <taxon>Mediterraneibacter</taxon>
    </lineage>
</organism>
<sequence length="107" mass="12351">MRILFPVIDKKKTGIRLRRIMDERALSVKDVQKYLGLGSIQSVYHWLNGISMPTIDNLYALSELFQLPVDEMLCGNRQHGYKAAGRQSARVKRLQAYHDRLLEHKAA</sequence>
<dbReference type="SMART" id="SM00530">
    <property type="entry name" value="HTH_XRE"/>
    <property type="match status" value="1"/>
</dbReference>
<evidence type="ECO:0000313" key="3">
    <source>
        <dbReference type="Proteomes" id="UP000823897"/>
    </source>
</evidence>
<accession>A0A9D2U383</accession>
<dbReference type="InterPro" id="IPR001387">
    <property type="entry name" value="Cro/C1-type_HTH"/>
</dbReference>
<dbReference type="EMBL" id="DWUV01000223">
    <property type="protein sequence ID" value="HJD35127.1"/>
    <property type="molecule type" value="Genomic_DNA"/>
</dbReference>
<gene>
    <name evidence="2" type="ORF">H9911_11405</name>
</gene>
<evidence type="ECO:0000313" key="2">
    <source>
        <dbReference type="EMBL" id="HJD35127.1"/>
    </source>
</evidence>
<dbReference type="Proteomes" id="UP000823897">
    <property type="component" value="Unassembled WGS sequence"/>
</dbReference>
<dbReference type="Pfam" id="PF01381">
    <property type="entry name" value="HTH_3"/>
    <property type="match status" value="1"/>
</dbReference>
<dbReference type="InterPro" id="IPR010982">
    <property type="entry name" value="Lambda_DNA-bd_dom_sf"/>
</dbReference>
<dbReference type="AlphaFoldDB" id="A0A9D2U383"/>
<dbReference type="PROSITE" id="PS50943">
    <property type="entry name" value="HTH_CROC1"/>
    <property type="match status" value="1"/>
</dbReference>
<name>A0A9D2U383_9FIRM</name>
<reference evidence="2" key="2">
    <citation type="submission" date="2021-04" db="EMBL/GenBank/DDBJ databases">
        <authorList>
            <person name="Gilroy R."/>
        </authorList>
    </citation>
    <scope>NUCLEOTIDE SEQUENCE</scope>
    <source>
        <strain evidence="2">ChiGjej3B3-11674</strain>
    </source>
</reference>
<evidence type="ECO:0000259" key="1">
    <source>
        <dbReference type="PROSITE" id="PS50943"/>
    </source>
</evidence>
<protein>
    <submittedName>
        <fullName evidence="2">Helix-turn-helix domain-containing protein</fullName>
    </submittedName>
</protein>
<comment type="caution">
    <text evidence="2">The sequence shown here is derived from an EMBL/GenBank/DDBJ whole genome shotgun (WGS) entry which is preliminary data.</text>
</comment>
<dbReference type="GO" id="GO:0003677">
    <property type="term" value="F:DNA binding"/>
    <property type="evidence" value="ECO:0007669"/>
    <property type="project" value="InterPro"/>
</dbReference>
<dbReference type="Gene3D" id="1.10.260.40">
    <property type="entry name" value="lambda repressor-like DNA-binding domains"/>
    <property type="match status" value="1"/>
</dbReference>
<dbReference type="SUPFAM" id="SSF47413">
    <property type="entry name" value="lambda repressor-like DNA-binding domains"/>
    <property type="match status" value="1"/>
</dbReference>
<proteinExistence type="predicted"/>
<reference evidence="2" key="1">
    <citation type="journal article" date="2021" name="PeerJ">
        <title>Extensive microbial diversity within the chicken gut microbiome revealed by metagenomics and culture.</title>
        <authorList>
            <person name="Gilroy R."/>
            <person name="Ravi A."/>
            <person name="Getino M."/>
            <person name="Pursley I."/>
            <person name="Horton D.L."/>
            <person name="Alikhan N.F."/>
            <person name="Baker D."/>
            <person name="Gharbi K."/>
            <person name="Hall N."/>
            <person name="Watson M."/>
            <person name="Adriaenssens E.M."/>
            <person name="Foster-Nyarko E."/>
            <person name="Jarju S."/>
            <person name="Secka A."/>
            <person name="Antonio M."/>
            <person name="Oren A."/>
            <person name="Chaudhuri R.R."/>
            <person name="La Ragione R."/>
            <person name="Hildebrand F."/>
            <person name="Pallen M.J."/>
        </authorList>
    </citation>
    <scope>NUCLEOTIDE SEQUENCE</scope>
    <source>
        <strain evidence="2">ChiGjej3B3-11674</strain>
    </source>
</reference>